<dbReference type="PRINTS" id="PR00114">
    <property type="entry name" value="STPHPHTASE"/>
</dbReference>
<evidence type="ECO:0000256" key="5">
    <source>
        <dbReference type="ARBA" id="ARBA00022912"/>
    </source>
</evidence>
<dbReference type="InterPro" id="IPR029052">
    <property type="entry name" value="Metallo-depent_PP-like"/>
</dbReference>
<dbReference type="GO" id="GO:0005634">
    <property type="term" value="C:nucleus"/>
    <property type="evidence" value="ECO:0007669"/>
    <property type="project" value="TreeGrafter"/>
</dbReference>
<dbReference type="GO" id="GO:0046872">
    <property type="term" value="F:metal ion binding"/>
    <property type="evidence" value="ECO:0007669"/>
    <property type="project" value="UniProtKB-KW"/>
</dbReference>
<proteinExistence type="inferred from homology"/>
<dbReference type="GO" id="GO:0031143">
    <property type="term" value="C:pseudopodium"/>
    <property type="evidence" value="ECO:0007669"/>
    <property type="project" value="UniProtKB-SubCell"/>
</dbReference>
<dbReference type="FunFam" id="3.60.21.10:FF:000026">
    <property type="entry name" value="Serine/threonine-protein phosphatase"/>
    <property type="match status" value="1"/>
</dbReference>
<comment type="catalytic activity">
    <reaction evidence="8">
        <text>O-phospho-L-seryl-[protein] + H2O = L-seryl-[protein] + phosphate</text>
        <dbReference type="Rhea" id="RHEA:20629"/>
        <dbReference type="Rhea" id="RHEA-COMP:9863"/>
        <dbReference type="Rhea" id="RHEA-COMP:11604"/>
        <dbReference type="ChEBI" id="CHEBI:15377"/>
        <dbReference type="ChEBI" id="CHEBI:29999"/>
        <dbReference type="ChEBI" id="CHEBI:43474"/>
        <dbReference type="ChEBI" id="CHEBI:83421"/>
        <dbReference type="EC" id="3.1.3.16"/>
    </reaction>
</comment>
<dbReference type="GO" id="GO:0004722">
    <property type="term" value="F:protein serine/threonine phosphatase activity"/>
    <property type="evidence" value="ECO:0007669"/>
    <property type="project" value="UniProtKB-EC"/>
</dbReference>
<evidence type="ECO:0000256" key="3">
    <source>
        <dbReference type="ARBA" id="ARBA00022723"/>
    </source>
</evidence>
<comment type="function">
    <text evidence="10">Probable phosphatase which plays a redundant role with gsp-4 in spermatogenesis by regulating sister chromatid segregation during meiosis. In addition, involved in sperm motility by controlling the dynamic disassembly of major sperm proteins (MSP) in the spermatozoan pseudopodium.</text>
</comment>
<dbReference type="KEGG" id="dci:103509079"/>
<organism evidence="13 14">
    <name type="scientific">Diaphorina citri</name>
    <name type="common">Asian citrus psyllid</name>
    <dbReference type="NCBI Taxonomy" id="121845"/>
    <lineage>
        <taxon>Eukaryota</taxon>
        <taxon>Metazoa</taxon>
        <taxon>Ecdysozoa</taxon>
        <taxon>Arthropoda</taxon>
        <taxon>Hexapoda</taxon>
        <taxon>Insecta</taxon>
        <taxon>Pterygota</taxon>
        <taxon>Neoptera</taxon>
        <taxon>Paraneoptera</taxon>
        <taxon>Hemiptera</taxon>
        <taxon>Sternorrhyncha</taxon>
        <taxon>Psylloidea</taxon>
        <taxon>Psyllidae</taxon>
        <taxon>Diaphorininae</taxon>
        <taxon>Diaphorina</taxon>
    </lineage>
</organism>
<dbReference type="GeneID" id="103509079"/>
<evidence type="ECO:0000256" key="1">
    <source>
        <dbReference type="ARBA" id="ARBA00001936"/>
    </source>
</evidence>
<evidence type="ECO:0000256" key="2">
    <source>
        <dbReference type="ARBA" id="ARBA00008294"/>
    </source>
</evidence>
<dbReference type="GO" id="GO:0031272">
    <property type="term" value="P:regulation of pseudopodium assembly"/>
    <property type="evidence" value="ECO:0007669"/>
    <property type="project" value="UniProtKB-ARBA"/>
</dbReference>
<dbReference type="SUPFAM" id="SSF56300">
    <property type="entry name" value="Metallo-dependent phosphatases"/>
    <property type="match status" value="1"/>
</dbReference>
<keyword evidence="6" id="KW-0464">Manganese</keyword>
<comment type="similarity">
    <text evidence="2 11">Belongs to the PPP phosphatase family.</text>
</comment>
<evidence type="ECO:0000256" key="7">
    <source>
        <dbReference type="ARBA" id="ARBA00037818"/>
    </source>
</evidence>
<dbReference type="GO" id="GO:0018991">
    <property type="term" value="P:egg-laying behavior"/>
    <property type="evidence" value="ECO:0007669"/>
    <property type="project" value="UniProtKB-ARBA"/>
</dbReference>
<dbReference type="PROSITE" id="PS00125">
    <property type="entry name" value="SER_THR_PHOSPHATASE"/>
    <property type="match status" value="1"/>
</dbReference>
<comment type="cofactor">
    <cofactor evidence="1">
        <name>Mn(2+)</name>
        <dbReference type="ChEBI" id="CHEBI:29035"/>
    </cofactor>
</comment>
<dbReference type="GO" id="GO:0005737">
    <property type="term" value="C:cytoplasm"/>
    <property type="evidence" value="ECO:0007669"/>
    <property type="project" value="TreeGrafter"/>
</dbReference>
<accession>A0A1S3D0W5</accession>
<gene>
    <name evidence="14" type="primary">LOC103509079</name>
</gene>
<dbReference type="InterPro" id="IPR031675">
    <property type="entry name" value="STPPase_N"/>
</dbReference>
<dbReference type="InterPro" id="IPR004843">
    <property type="entry name" value="Calcineurin-like_PHP"/>
</dbReference>
<dbReference type="EC" id="3.1.3.16" evidence="11"/>
<feature type="domain" description="Serine/threonine specific protein phosphatases" evidence="12">
    <location>
        <begin position="122"/>
        <end position="127"/>
    </location>
</feature>
<name>A0A1S3D0W5_DIACI</name>
<evidence type="ECO:0000313" key="14">
    <source>
        <dbReference type="RefSeq" id="XP_008471926.1"/>
    </source>
</evidence>
<dbReference type="Pfam" id="PF00149">
    <property type="entry name" value="Metallophos"/>
    <property type="match status" value="1"/>
</dbReference>
<dbReference type="GO" id="GO:0007060">
    <property type="term" value="P:male meiosis chromosome segregation"/>
    <property type="evidence" value="ECO:0007669"/>
    <property type="project" value="UniProtKB-ARBA"/>
</dbReference>
<dbReference type="STRING" id="121845.A0A1S3D0W5"/>
<comment type="subcellular location">
    <subcellularLocation>
        <location evidence="7">Cell projection</location>
        <location evidence="7">Pseudopodium</location>
    </subcellularLocation>
</comment>
<reference evidence="14" key="1">
    <citation type="submission" date="2025-08" db="UniProtKB">
        <authorList>
            <consortium name="RefSeq"/>
        </authorList>
    </citation>
    <scope>IDENTIFICATION</scope>
</reference>
<evidence type="ECO:0000256" key="4">
    <source>
        <dbReference type="ARBA" id="ARBA00022801"/>
    </source>
</evidence>
<keyword evidence="5" id="KW-0904">Protein phosphatase</keyword>
<evidence type="ECO:0000256" key="11">
    <source>
        <dbReference type="RuleBase" id="RU004273"/>
    </source>
</evidence>
<protein>
    <recommendedName>
        <fullName evidence="11">Serine/threonine-protein phosphatase</fullName>
        <ecNumber evidence="11">3.1.3.16</ecNumber>
    </recommendedName>
</protein>
<evidence type="ECO:0000259" key="12">
    <source>
        <dbReference type="PROSITE" id="PS00125"/>
    </source>
</evidence>
<sequence>MASHGAINQESLDNVIKKLSRGVRPGRMINLDQADIVIMIRAARDIFMAQPMFLYLTTPLKICGDIHGQYNDLLGLFSYGKPPPTSTYLFLGDYVDRGKHSIETICLLFAYKIRYPDNIYLLRGNHESANINKIYGFYEECKRRYDIKLWKKFTDCFNCMPVAAVVDHKIFCCHGGLSPQLTSFSQITNLPRPTEVPEEGLLVDLLWSDPEENISGWGHNDRGVSYTFGADMVHEFLKKFNIDLVCRAHQVVEEGYEFFADKKLVTLFSAPNYCGEFDNAGAMMIVDENLTCSFHIMKPKKKILEFLSSVMSGEGSSSSIKKNKNY</sequence>
<evidence type="ECO:0000256" key="6">
    <source>
        <dbReference type="ARBA" id="ARBA00023211"/>
    </source>
</evidence>
<dbReference type="OrthoDB" id="1930084at2759"/>
<dbReference type="InterPro" id="IPR050341">
    <property type="entry name" value="PP1_catalytic_subunit"/>
</dbReference>
<dbReference type="SMART" id="SM00156">
    <property type="entry name" value="PP2Ac"/>
    <property type="match status" value="1"/>
</dbReference>
<dbReference type="RefSeq" id="XP_008471926.1">
    <property type="nucleotide sequence ID" value="XM_008473704.3"/>
</dbReference>
<dbReference type="OMA" id="HESESIC"/>
<dbReference type="PaxDb" id="121845-A0A1S3D0W5"/>
<evidence type="ECO:0000256" key="8">
    <source>
        <dbReference type="ARBA" id="ARBA00047761"/>
    </source>
</evidence>
<evidence type="ECO:0000313" key="13">
    <source>
        <dbReference type="Proteomes" id="UP000079169"/>
    </source>
</evidence>
<comment type="catalytic activity">
    <reaction evidence="9 11">
        <text>O-phospho-L-threonyl-[protein] + H2O = L-threonyl-[protein] + phosphate</text>
        <dbReference type="Rhea" id="RHEA:47004"/>
        <dbReference type="Rhea" id="RHEA-COMP:11060"/>
        <dbReference type="Rhea" id="RHEA-COMP:11605"/>
        <dbReference type="ChEBI" id="CHEBI:15377"/>
        <dbReference type="ChEBI" id="CHEBI:30013"/>
        <dbReference type="ChEBI" id="CHEBI:43474"/>
        <dbReference type="ChEBI" id="CHEBI:61977"/>
        <dbReference type="EC" id="3.1.3.16"/>
    </reaction>
</comment>
<dbReference type="InterPro" id="IPR006186">
    <property type="entry name" value="Ser/Thr-sp_prot-phosphatase"/>
</dbReference>
<evidence type="ECO:0000256" key="10">
    <source>
        <dbReference type="ARBA" id="ARBA00054219"/>
    </source>
</evidence>
<dbReference type="AlphaFoldDB" id="A0A1S3D0W5"/>
<keyword evidence="13" id="KW-1185">Reference proteome</keyword>
<dbReference type="PANTHER" id="PTHR11668:SF300">
    <property type="entry name" value="SERINE_THREONINE-PROTEIN PHOSPHATASE"/>
    <property type="match status" value="1"/>
</dbReference>
<dbReference type="PANTHER" id="PTHR11668">
    <property type="entry name" value="SERINE/THREONINE PROTEIN PHOSPHATASE"/>
    <property type="match status" value="1"/>
</dbReference>
<evidence type="ECO:0000256" key="9">
    <source>
        <dbReference type="ARBA" id="ARBA00048336"/>
    </source>
</evidence>
<dbReference type="Proteomes" id="UP000079169">
    <property type="component" value="Unplaced"/>
</dbReference>
<dbReference type="Gene3D" id="3.60.21.10">
    <property type="match status" value="1"/>
</dbReference>
<keyword evidence="3" id="KW-0479">Metal-binding</keyword>
<dbReference type="GO" id="GO:0097723">
    <property type="term" value="P:amoeboid sperm motility"/>
    <property type="evidence" value="ECO:0007669"/>
    <property type="project" value="UniProtKB-ARBA"/>
</dbReference>
<keyword evidence="4 11" id="KW-0378">Hydrolase</keyword>
<dbReference type="Pfam" id="PF16891">
    <property type="entry name" value="STPPase_N"/>
    <property type="match status" value="1"/>
</dbReference>